<dbReference type="AlphaFoldDB" id="A0A3N5Y3A1"/>
<keyword evidence="2" id="KW-1185">Reference proteome</keyword>
<dbReference type="OrthoDB" id="106887at2"/>
<dbReference type="RefSeq" id="WP_124026353.1">
    <property type="nucleotide sequence ID" value="NZ_JBHRSN010000005.1"/>
</dbReference>
<dbReference type="InterPro" id="IPR008928">
    <property type="entry name" value="6-hairpin_glycosidase_sf"/>
</dbReference>
<organism evidence="1 2">
    <name type="scientific">Alteromonas sediminis</name>
    <dbReference type="NCBI Taxonomy" id="2259342"/>
    <lineage>
        <taxon>Bacteria</taxon>
        <taxon>Pseudomonadati</taxon>
        <taxon>Pseudomonadota</taxon>
        <taxon>Gammaproteobacteria</taxon>
        <taxon>Alteromonadales</taxon>
        <taxon>Alteromonadaceae</taxon>
        <taxon>Alteromonas/Salinimonas group</taxon>
        <taxon>Alteromonas</taxon>
    </lineage>
</organism>
<dbReference type="InterPro" id="IPR001661">
    <property type="entry name" value="Glyco_hydro_37"/>
</dbReference>
<protein>
    <submittedName>
        <fullName evidence="1">Alpha,alpha-trehalase TreF</fullName>
    </submittedName>
</protein>
<dbReference type="Proteomes" id="UP000275281">
    <property type="component" value="Unassembled WGS sequence"/>
</dbReference>
<dbReference type="NCBIfam" id="NF009773">
    <property type="entry name" value="PRK13270.1"/>
    <property type="match status" value="1"/>
</dbReference>
<dbReference type="SUPFAM" id="SSF48208">
    <property type="entry name" value="Six-hairpin glycosidases"/>
    <property type="match status" value="1"/>
</dbReference>
<proteinExistence type="predicted"/>
<dbReference type="Gene3D" id="1.50.10.10">
    <property type="match status" value="1"/>
</dbReference>
<name>A0A3N5Y3A1_9ALTE</name>
<dbReference type="Pfam" id="PF01204">
    <property type="entry name" value="Trehalase"/>
    <property type="match status" value="1"/>
</dbReference>
<gene>
    <name evidence="1" type="primary">treF</name>
    <name evidence="1" type="ORF">DRW07_02785</name>
</gene>
<dbReference type="PANTHER" id="PTHR23403">
    <property type="entry name" value="TREHALASE"/>
    <property type="match status" value="1"/>
</dbReference>
<accession>A0A3N5Y3A1</accession>
<evidence type="ECO:0000313" key="2">
    <source>
        <dbReference type="Proteomes" id="UP000275281"/>
    </source>
</evidence>
<dbReference type="PRINTS" id="PR00744">
    <property type="entry name" value="GLHYDRLASE37"/>
</dbReference>
<evidence type="ECO:0000313" key="1">
    <source>
        <dbReference type="EMBL" id="RPJ68352.1"/>
    </source>
</evidence>
<dbReference type="EMBL" id="RPOK01000001">
    <property type="protein sequence ID" value="RPJ68352.1"/>
    <property type="molecule type" value="Genomic_DNA"/>
</dbReference>
<sequence length="517" mass="59311">MTENHQNVQSQAQQFFNSTLFHDVQMARVFPDSKTFADASPKSSITHILLAYENEKSKEGFSLNTFVENHFSMPDASYTESKYIKTGNLELTDYIECLWSSLTRQPSEQANETSLLALPHPYIIPGGRFREIYYWDSFFTALGLVDSEQMQLVVNMVDNFFYLQQTVHSIPNGNRTYYIGRSQPPVLALLVELILSTPTLLRGNDRNNFIERSIVGLRNEYDFWMQGHDSLSPEKNATKRTVRLADGTVLNRYWDENDTPRPESYFEDVEHANNVKDKAAFWRNLRAACESGWDFSSRWLESANSLTSINTTSLLPVDLNCLLYLLETKLAELYKETNNAGEMVKFKQAAKSRKTAILSVFWNDESGTFYDYNFVKQRHTDVLSAACFLPLYASLATHEQAARTVAKAKLSLIGQCGVHTTNMQSEQQWDHANGWAPLQWFAFEGLSNYGFVDDANHVASSWCGMVEDFYKRHRCLMEKYNLNNPLQFAYGGEYDVQHGFGWTNGVTMALRKKRRKA</sequence>
<comment type="caution">
    <text evidence="1">The sequence shown here is derived from an EMBL/GenBank/DDBJ whole genome shotgun (WGS) entry which is preliminary data.</text>
</comment>
<dbReference type="GO" id="GO:0004555">
    <property type="term" value="F:alpha,alpha-trehalase activity"/>
    <property type="evidence" value="ECO:0007669"/>
    <property type="project" value="InterPro"/>
</dbReference>
<dbReference type="GO" id="GO:0005993">
    <property type="term" value="P:trehalose catabolic process"/>
    <property type="evidence" value="ECO:0007669"/>
    <property type="project" value="TreeGrafter"/>
</dbReference>
<dbReference type="InterPro" id="IPR012341">
    <property type="entry name" value="6hp_glycosidase-like_sf"/>
</dbReference>
<dbReference type="PANTHER" id="PTHR23403:SF1">
    <property type="entry name" value="TREHALASE"/>
    <property type="match status" value="1"/>
</dbReference>
<reference evidence="1 2" key="1">
    <citation type="submission" date="2018-11" db="EMBL/GenBank/DDBJ databases">
        <authorList>
            <person name="Ye M.-Q."/>
            <person name="Du Z.-J."/>
        </authorList>
    </citation>
    <scope>NUCLEOTIDE SEQUENCE [LARGE SCALE GENOMIC DNA]</scope>
    <source>
        <strain evidence="1 2">U0105</strain>
    </source>
</reference>